<reference evidence="1" key="2">
    <citation type="submission" date="2020-11" db="EMBL/GenBank/DDBJ databases">
        <authorList>
            <person name="McCartney M.A."/>
            <person name="Auch B."/>
            <person name="Kono T."/>
            <person name="Mallez S."/>
            <person name="Becker A."/>
            <person name="Gohl D.M."/>
            <person name="Silverstein K.A.T."/>
            <person name="Koren S."/>
            <person name="Bechman K.B."/>
            <person name="Herman A."/>
            <person name="Abrahante J.E."/>
            <person name="Garbe J."/>
        </authorList>
    </citation>
    <scope>NUCLEOTIDE SEQUENCE</scope>
    <source>
        <strain evidence="1">Duluth1</strain>
        <tissue evidence="1">Whole animal</tissue>
    </source>
</reference>
<proteinExistence type="predicted"/>
<name>A0A9D4QX19_DREPO</name>
<dbReference type="AlphaFoldDB" id="A0A9D4QX19"/>
<gene>
    <name evidence="1" type="ORF">DPMN_087604</name>
</gene>
<keyword evidence="2" id="KW-1185">Reference proteome</keyword>
<evidence type="ECO:0000313" key="2">
    <source>
        <dbReference type="Proteomes" id="UP000828390"/>
    </source>
</evidence>
<evidence type="ECO:0000313" key="1">
    <source>
        <dbReference type="EMBL" id="KAH3845325.1"/>
    </source>
</evidence>
<feature type="non-terminal residue" evidence="1">
    <location>
        <position position="1"/>
    </location>
</feature>
<reference evidence="1" key="1">
    <citation type="journal article" date="2019" name="bioRxiv">
        <title>The Genome of the Zebra Mussel, Dreissena polymorpha: A Resource for Invasive Species Research.</title>
        <authorList>
            <person name="McCartney M.A."/>
            <person name="Auch B."/>
            <person name="Kono T."/>
            <person name="Mallez S."/>
            <person name="Zhang Y."/>
            <person name="Obille A."/>
            <person name="Becker A."/>
            <person name="Abrahante J.E."/>
            <person name="Garbe J."/>
            <person name="Badalamenti J.P."/>
            <person name="Herman A."/>
            <person name="Mangelson H."/>
            <person name="Liachko I."/>
            <person name="Sullivan S."/>
            <person name="Sone E.D."/>
            <person name="Koren S."/>
            <person name="Silverstein K.A.T."/>
            <person name="Beckman K.B."/>
            <person name="Gohl D.M."/>
        </authorList>
    </citation>
    <scope>NUCLEOTIDE SEQUENCE</scope>
    <source>
        <strain evidence="1">Duluth1</strain>
        <tissue evidence="1">Whole animal</tissue>
    </source>
</reference>
<sequence length="55" mass="6093">EVATDIRKSMTQVCVDAKPLPWPLTGDDLDAYASEDIILRSFVSFLTNLMCGESE</sequence>
<protein>
    <submittedName>
        <fullName evidence="1">Uncharacterized protein</fullName>
    </submittedName>
</protein>
<accession>A0A9D4QX19</accession>
<organism evidence="1 2">
    <name type="scientific">Dreissena polymorpha</name>
    <name type="common">Zebra mussel</name>
    <name type="synonym">Mytilus polymorpha</name>
    <dbReference type="NCBI Taxonomy" id="45954"/>
    <lineage>
        <taxon>Eukaryota</taxon>
        <taxon>Metazoa</taxon>
        <taxon>Spiralia</taxon>
        <taxon>Lophotrochozoa</taxon>
        <taxon>Mollusca</taxon>
        <taxon>Bivalvia</taxon>
        <taxon>Autobranchia</taxon>
        <taxon>Heteroconchia</taxon>
        <taxon>Euheterodonta</taxon>
        <taxon>Imparidentia</taxon>
        <taxon>Neoheterodontei</taxon>
        <taxon>Myida</taxon>
        <taxon>Dreissenoidea</taxon>
        <taxon>Dreissenidae</taxon>
        <taxon>Dreissena</taxon>
    </lineage>
</organism>
<comment type="caution">
    <text evidence="1">The sequence shown here is derived from an EMBL/GenBank/DDBJ whole genome shotgun (WGS) entry which is preliminary data.</text>
</comment>
<dbReference type="EMBL" id="JAIWYP010000003">
    <property type="protein sequence ID" value="KAH3845325.1"/>
    <property type="molecule type" value="Genomic_DNA"/>
</dbReference>
<dbReference type="Proteomes" id="UP000828390">
    <property type="component" value="Unassembled WGS sequence"/>
</dbReference>